<dbReference type="InterPro" id="IPR037135">
    <property type="entry name" value="DUF1653-like_dom_sf"/>
</dbReference>
<gene>
    <name evidence="2" type="ORF">AVDCRST_MAG16-3090</name>
</gene>
<evidence type="ECO:0000313" key="2">
    <source>
        <dbReference type="EMBL" id="CAA9361582.1"/>
    </source>
</evidence>
<dbReference type="AlphaFoldDB" id="A0A6J4MJT6"/>
<name>A0A6J4MJT6_9ACTN</name>
<sequence>MSLPDVPAGVWRHWKGRDYLVLGLGHDADHEGRTVVVYVPLYDVAGPRLAVRTADDFLGEAAPGVPRFSYRGPG</sequence>
<evidence type="ECO:0000259" key="1">
    <source>
        <dbReference type="Pfam" id="PF07866"/>
    </source>
</evidence>
<dbReference type="EMBL" id="CADCUE010000289">
    <property type="protein sequence ID" value="CAA9361582.1"/>
    <property type="molecule type" value="Genomic_DNA"/>
</dbReference>
<accession>A0A6J4MJT6</accession>
<dbReference type="Gene3D" id="2.30.30.320">
    <property type="entry name" value="DUF1653-like domain"/>
    <property type="match status" value="1"/>
</dbReference>
<dbReference type="Pfam" id="PF07866">
    <property type="entry name" value="DUF1653"/>
    <property type="match status" value="1"/>
</dbReference>
<protein>
    <recommendedName>
        <fullName evidence="1">DUF1653 domain-containing protein</fullName>
    </recommendedName>
</protein>
<feature type="domain" description="DUF1653" evidence="1">
    <location>
        <begin position="9"/>
        <end position="69"/>
    </location>
</feature>
<reference evidence="2" key="1">
    <citation type="submission" date="2020-02" db="EMBL/GenBank/DDBJ databases">
        <authorList>
            <person name="Meier V. D."/>
        </authorList>
    </citation>
    <scope>NUCLEOTIDE SEQUENCE</scope>
    <source>
        <strain evidence="2">AVDCRST_MAG16</strain>
    </source>
</reference>
<proteinExistence type="predicted"/>
<dbReference type="InterPro" id="IPR023387">
    <property type="entry name" value="DUF1653-like_dom"/>
</dbReference>
<organism evidence="2">
    <name type="scientific">uncultured Frankineae bacterium</name>
    <dbReference type="NCBI Taxonomy" id="437475"/>
    <lineage>
        <taxon>Bacteria</taxon>
        <taxon>Bacillati</taxon>
        <taxon>Actinomycetota</taxon>
        <taxon>Actinomycetes</taxon>
        <taxon>Frankiales</taxon>
        <taxon>environmental samples</taxon>
    </lineage>
</organism>